<dbReference type="AlphaFoldDB" id="A0A444Y1B8"/>
<evidence type="ECO:0008006" key="3">
    <source>
        <dbReference type="Google" id="ProtNLM"/>
    </source>
</evidence>
<proteinExistence type="predicted"/>
<comment type="caution">
    <text evidence="1">The sequence shown here is derived from an EMBL/GenBank/DDBJ whole genome shotgun (WGS) entry which is preliminary data.</text>
</comment>
<gene>
    <name evidence="1" type="ORF">Ahy_B08g091070</name>
</gene>
<evidence type="ECO:0000313" key="1">
    <source>
        <dbReference type="EMBL" id="RYQ95725.1"/>
    </source>
</evidence>
<reference evidence="1 2" key="1">
    <citation type="submission" date="2019-01" db="EMBL/GenBank/DDBJ databases">
        <title>Sequencing of cultivated peanut Arachis hypogaea provides insights into genome evolution and oil improvement.</title>
        <authorList>
            <person name="Chen X."/>
        </authorList>
    </citation>
    <scope>NUCLEOTIDE SEQUENCE [LARGE SCALE GENOMIC DNA]</scope>
    <source>
        <strain evidence="2">cv. Fuhuasheng</strain>
        <tissue evidence="1">Leaves</tissue>
    </source>
</reference>
<dbReference type="EMBL" id="SDMP01000018">
    <property type="protein sequence ID" value="RYQ95725.1"/>
    <property type="molecule type" value="Genomic_DNA"/>
</dbReference>
<evidence type="ECO:0000313" key="2">
    <source>
        <dbReference type="Proteomes" id="UP000289738"/>
    </source>
</evidence>
<accession>A0A444Y1B8</accession>
<organism evidence="1 2">
    <name type="scientific">Arachis hypogaea</name>
    <name type="common">Peanut</name>
    <dbReference type="NCBI Taxonomy" id="3818"/>
    <lineage>
        <taxon>Eukaryota</taxon>
        <taxon>Viridiplantae</taxon>
        <taxon>Streptophyta</taxon>
        <taxon>Embryophyta</taxon>
        <taxon>Tracheophyta</taxon>
        <taxon>Spermatophyta</taxon>
        <taxon>Magnoliopsida</taxon>
        <taxon>eudicotyledons</taxon>
        <taxon>Gunneridae</taxon>
        <taxon>Pentapetalae</taxon>
        <taxon>rosids</taxon>
        <taxon>fabids</taxon>
        <taxon>Fabales</taxon>
        <taxon>Fabaceae</taxon>
        <taxon>Papilionoideae</taxon>
        <taxon>50 kb inversion clade</taxon>
        <taxon>dalbergioids sensu lato</taxon>
        <taxon>Dalbergieae</taxon>
        <taxon>Pterocarpus clade</taxon>
        <taxon>Arachis</taxon>
    </lineage>
</organism>
<dbReference type="Proteomes" id="UP000289738">
    <property type="component" value="Chromosome B08"/>
</dbReference>
<name>A0A444Y1B8_ARAHY</name>
<protein>
    <recommendedName>
        <fullName evidence="3">Transposase MuDR plant domain-containing protein</fullName>
    </recommendedName>
</protein>
<sequence>MEGTANIVVYHNDEVVRNTYEGVSFACENMFSFVVPCTITFAKLQYGLCQSIEADIMKRVTNILYRNEVQHDPDVQDDRGEAYLGLNDDSDEEFEATYEASDEDDDDNVGGVADLKDGKFRIRMEYGSRISVIAAIRSYTVSREVDYIVYEFKPRTFYAKCKNYGRGNFLREFKVSYLQKLVVNIGYSRTMKEYNVNYKRL</sequence>
<keyword evidence="2" id="KW-1185">Reference proteome</keyword>